<evidence type="ECO:0000256" key="3">
    <source>
        <dbReference type="ARBA" id="ARBA00022475"/>
    </source>
</evidence>
<dbReference type="Pfam" id="PF19300">
    <property type="entry name" value="BPD_transp_1_N"/>
    <property type="match status" value="1"/>
</dbReference>
<evidence type="ECO:0000313" key="10">
    <source>
        <dbReference type="EMBL" id="MFC0314853.1"/>
    </source>
</evidence>
<evidence type="ECO:0000256" key="8">
    <source>
        <dbReference type="SAM" id="MobiDB-lite"/>
    </source>
</evidence>
<dbReference type="PANTHER" id="PTHR43163">
    <property type="entry name" value="DIPEPTIDE TRANSPORT SYSTEM PERMEASE PROTEIN DPPB-RELATED"/>
    <property type="match status" value="1"/>
</dbReference>
<evidence type="ECO:0000256" key="1">
    <source>
        <dbReference type="ARBA" id="ARBA00004651"/>
    </source>
</evidence>
<keyword evidence="6 7" id="KW-0472">Membrane</keyword>
<organism evidence="10 11">
    <name type="scientific">Gordonia phosphorivorans</name>
    <dbReference type="NCBI Taxonomy" id="1056982"/>
    <lineage>
        <taxon>Bacteria</taxon>
        <taxon>Bacillati</taxon>
        <taxon>Actinomycetota</taxon>
        <taxon>Actinomycetes</taxon>
        <taxon>Mycobacteriales</taxon>
        <taxon>Gordoniaceae</taxon>
        <taxon>Gordonia</taxon>
    </lineage>
</organism>
<keyword evidence="11" id="KW-1185">Reference proteome</keyword>
<comment type="subcellular location">
    <subcellularLocation>
        <location evidence="1 7">Cell membrane</location>
        <topology evidence="1 7">Multi-pass membrane protein</topology>
    </subcellularLocation>
</comment>
<dbReference type="InterPro" id="IPR045621">
    <property type="entry name" value="BPD_transp_1_N"/>
</dbReference>
<name>A0ABV6H7K0_9ACTN</name>
<dbReference type="InterPro" id="IPR000515">
    <property type="entry name" value="MetI-like"/>
</dbReference>
<reference evidence="10 11" key="1">
    <citation type="submission" date="2024-09" db="EMBL/GenBank/DDBJ databases">
        <authorList>
            <person name="Sun Q."/>
            <person name="Mori K."/>
        </authorList>
    </citation>
    <scope>NUCLEOTIDE SEQUENCE [LARGE SCALE GENOMIC DNA]</scope>
    <source>
        <strain evidence="10 11">CCM 7957</strain>
    </source>
</reference>
<feature type="transmembrane region" description="Helical" evidence="7">
    <location>
        <begin position="186"/>
        <end position="214"/>
    </location>
</feature>
<keyword evidence="2 7" id="KW-0813">Transport</keyword>
<dbReference type="PROSITE" id="PS50928">
    <property type="entry name" value="ABC_TM1"/>
    <property type="match status" value="1"/>
</dbReference>
<evidence type="ECO:0000259" key="9">
    <source>
        <dbReference type="PROSITE" id="PS50928"/>
    </source>
</evidence>
<dbReference type="Pfam" id="PF00528">
    <property type="entry name" value="BPD_transp_1"/>
    <property type="match status" value="1"/>
</dbReference>
<evidence type="ECO:0000256" key="5">
    <source>
        <dbReference type="ARBA" id="ARBA00022989"/>
    </source>
</evidence>
<comment type="similarity">
    <text evidence="7">Belongs to the binding-protein-dependent transport system permease family.</text>
</comment>
<feature type="transmembrane region" description="Helical" evidence="7">
    <location>
        <begin position="149"/>
        <end position="174"/>
    </location>
</feature>
<proteinExistence type="inferred from homology"/>
<keyword evidence="4 7" id="KW-0812">Transmembrane</keyword>
<dbReference type="RefSeq" id="WP_382363023.1">
    <property type="nucleotide sequence ID" value="NZ_JBHLWV010000018.1"/>
</dbReference>
<keyword evidence="3" id="KW-1003">Cell membrane</keyword>
<comment type="caution">
    <text evidence="10">The sequence shown here is derived from an EMBL/GenBank/DDBJ whole genome shotgun (WGS) entry which is preliminary data.</text>
</comment>
<keyword evidence="5 7" id="KW-1133">Transmembrane helix</keyword>
<evidence type="ECO:0000256" key="6">
    <source>
        <dbReference type="ARBA" id="ARBA00023136"/>
    </source>
</evidence>
<dbReference type="CDD" id="cd06261">
    <property type="entry name" value="TM_PBP2"/>
    <property type="match status" value="1"/>
</dbReference>
<feature type="transmembrane region" description="Helical" evidence="7">
    <location>
        <begin position="54"/>
        <end position="78"/>
    </location>
</feature>
<dbReference type="PANTHER" id="PTHR43163:SF9">
    <property type="entry name" value="ABC TRANSPORTER PERMEASE PROTEIN"/>
    <property type="match status" value="1"/>
</dbReference>
<feature type="compositionally biased region" description="Pro residues" evidence="8">
    <location>
        <begin position="24"/>
        <end position="36"/>
    </location>
</feature>
<dbReference type="SUPFAM" id="SSF161098">
    <property type="entry name" value="MetI-like"/>
    <property type="match status" value="1"/>
</dbReference>
<gene>
    <name evidence="10" type="ORF">ACFFJD_08320</name>
</gene>
<evidence type="ECO:0000313" key="11">
    <source>
        <dbReference type="Proteomes" id="UP001589783"/>
    </source>
</evidence>
<dbReference type="Gene3D" id="1.10.3720.10">
    <property type="entry name" value="MetI-like"/>
    <property type="match status" value="1"/>
</dbReference>
<dbReference type="Proteomes" id="UP001589783">
    <property type="component" value="Unassembled WGS sequence"/>
</dbReference>
<accession>A0ABV6H7K0</accession>
<feature type="region of interest" description="Disordered" evidence="8">
    <location>
        <begin position="20"/>
        <end position="45"/>
    </location>
</feature>
<evidence type="ECO:0000256" key="4">
    <source>
        <dbReference type="ARBA" id="ARBA00022692"/>
    </source>
</evidence>
<evidence type="ECO:0000256" key="2">
    <source>
        <dbReference type="ARBA" id="ARBA00022448"/>
    </source>
</evidence>
<dbReference type="InterPro" id="IPR035906">
    <property type="entry name" value="MetI-like_sf"/>
</dbReference>
<dbReference type="EMBL" id="JBHLWV010000018">
    <property type="protein sequence ID" value="MFC0314853.1"/>
    <property type="molecule type" value="Genomic_DNA"/>
</dbReference>
<sequence>MVESAGLEAAVMTLADHPRLAAAPPAPAPPAAPPAPTLSRSGRPSRRHRISRLLLRRTGTSLITLLLVSAGIFAVAALSPIDPLTAHLGDNYQSATQAQRDAARAAYGLDQSWWQSWAHWWTNLLHGDLGWSTTQHQPVSTVLAERLPFTLGLSAAALAAAALLSLALGTWAGLRAGRVPDRAVSGGVTVLAATPPFVLSLLLVAVFAVAGAWFPTAGAATPGLEAGGTDLLWHAVLPWAALTVSQLPWLTLTVRTAVADAAGTDPVTAARARGISGRRLLVGHVWPAAAGPSLALLGTRLPEVIAGAAIVEAVFGWPGVADALVTAATGADFPLLATLAMAAAGFVLAGSALSDAAAVALDPQADLTA</sequence>
<protein>
    <submittedName>
        <fullName evidence="10">ABC transporter permease</fullName>
    </submittedName>
</protein>
<feature type="domain" description="ABC transmembrane type-1" evidence="9">
    <location>
        <begin position="147"/>
        <end position="354"/>
    </location>
</feature>
<evidence type="ECO:0000256" key="7">
    <source>
        <dbReference type="RuleBase" id="RU363032"/>
    </source>
</evidence>